<dbReference type="Proteomes" id="UP001497497">
    <property type="component" value="Unassembled WGS sequence"/>
</dbReference>
<dbReference type="AlphaFoldDB" id="A0AAV2IRG5"/>
<dbReference type="GO" id="GO:0016874">
    <property type="term" value="F:ligase activity"/>
    <property type="evidence" value="ECO:0007669"/>
    <property type="project" value="UniProtKB-KW"/>
</dbReference>
<comment type="caution">
    <text evidence="6">The sequence shown here is derived from an EMBL/GenBank/DDBJ whole genome shotgun (WGS) entry which is preliminary data.</text>
</comment>
<keyword evidence="4" id="KW-0443">Lipid metabolism</keyword>
<reference evidence="6 7" key="1">
    <citation type="submission" date="2024-04" db="EMBL/GenBank/DDBJ databases">
        <authorList>
            <consortium name="Genoscope - CEA"/>
            <person name="William W."/>
        </authorList>
    </citation>
    <scope>NUCLEOTIDE SEQUENCE [LARGE SCALE GENOMIC DNA]</scope>
</reference>
<evidence type="ECO:0000256" key="2">
    <source>
        <dbReference type="ARBA" id="ARBA00022598"/>
    </source>
</evidence>
<evidence type="ECO:0000313" key="7">
    <source>
        <dbReference type="Proteomes" id="UP001497497"/>
    </source>
</evidence>
<dbReference type="InterPro" id="IPR025110">
    <property type="entry name" value="AMP-bd_C"/>
</dbReference>
<evidence type="ECO:0000256" key="3">
    <source>
        <dbReference type="ARBA" id="ARBA00022832"/>
    </source>
</evidence>
<accession>A0AAV2IRG5</accession>
<keyword evidence="7" id="KW-1185">Reference proteome</keyword>
<dbReference type="EMBL" id="CAXITT010003238">
    <property type="protein sequence ID" value="CAL1549040.1"/>
    <property type="molecule type" value="Genomic_DNA"/>
</dbReference>
<dbReference type="Gene3D" id="3.40.50.12780">
    <property type="entry name" value="N-terminal domain of ligase-like"/>
    <property type="match status" value="1"/>
</dbReference>
<evidence type="ECO:0000313" key="6">
    <source>
        <dbReference type="EMBL" id="CAL1549040.1"/>
    </source>
</evidence>
<evidence type="ECO:0000256" key="4">
    <source>
        <dbReference type="ARBA" id="ARBA00023098"/>
    </source>
</evidence>
<dbReference type="SUPFAM" id="SSF56801">
    <property type="entry name" value="Acetyl-CoA synthetase-like"/>
    <property type="match status" value="1"/>
</dbReference>
<dbReference type="Gene3D" id="3.30.300.30">
    <property type="match status" value="1"/>
</dbReference>
<keyword evidence="3" id="KW-0276">Fatty acid metabolism</keyword>
<evidence type="ECO:0000259" key="5">
    <source>
        <dbReference type="Pfam" id="PF13193"/>
    </source>
</evidence>
<dbReference type="InterPro" id="IPR042099">
    <property type="entry name" value="ANL_N_sf"/>
</dbReference>
<dbReference type="InterPro" id="IPR045851">
    <property type="entry name" value="AMP-bd_C_sf"/>
</dbReference>
<dbReference type="PANTHER" id="PTHR43859:SF4">
    <property type="entry name" value="BUTANOATE--COA LIGASE AAE1-RELATED"/>
    <property type="match status" value="1"/>
</dbReference>
<dbReference type="PANTHER" id="PTHR43859">
    <property type="entry name" value="ACYL-ACTIVATING ENZYME"/>
    <property type="match status" value="1"/>
</dbReference>
<feature type="domain" description="AMP-binding enzyme C-terminal" evidence="5">
    <location>
        <begin position="83"/>
        <end position="157"/>
    </location>
</feature>
<evidence type="ECO:0000256" key="1">
    <source>
        <dbReference type="ARBA" id="ARBA00006432"/>
    </source>
</evidence>
<dbReference type="GO" id="GO:0006631">
    <property type="term" value="P:fatty acid metabolic process"/>
    <property type="evidence" value="ECO:0007669"/>
    <property type="project" value="UniProtKB-KW"/>
</dbReference>
<dbReference type="FunFam" id="3.30.300.30:FF:000008">
    <property type="entry name" value="2,3-dihydroxybenzoate-AMP ligase"/>
    <property type="match status" value="1"/>
</dbReference>
<name>A0AAV2IRG5_LYMST</name>
<protein>
    <recommendedName>
        <fullName evidence="5">AMP-binding enzyme C-terminal domain-containing protein</fullName>
    </recommendedName>
</protein>
<sequence length="175" mass="19210">MKVTDDDDNEQPWDGKTFGRLKVRGPAVAAAYYGGAGTEQFDADGWFDTGDVAHLDPNGYMQITDRAKDVIKSGGEWISTIDLENLAVGHPDVAEAAVIGVPHSKWDERPLLVIVKKPGKEPAKGDILGFMEGKVAKWWMPDDVAFVAEIPHTATGKIQKTTLRDQFKGYRLPTD</sequence>
<gene>
    <name evidence="6" type="ORF">GSLYS_00022357001</name>
</gene>
<dbReference type="Pfam" id="PF13193">
    <property type="entry name" value="AMP-binding_C"/>
    <property type="match status" value="1"/>
</dbReference>
<comment type="similarity">
    <text evidence="1">Belongs to the ATP-dependent AMP-binding enzyme family.</text>
</comment>
<keyword evidence="2" id="KW-0436">Ligase</keyword>
<proteinExistence type="inferred from homology"/>
<organism evidence="6 7">
    <name type="scientific">Lymnaea stagnalis</name>
    <name type="common">Great pond snail</name>
    <name type="synonym">Helix stagnalis</name>
    <dbReference type="NCBI Taxonomy" id="6523"/>
    <lineage>
        <taxon>Eukaryota</taxon>
        <taxon>Metazoa</taxon>
        <taxon>Spiralia</taxon>
        <taxon>Lophotrochozoa</taxon>
        <taxon>Mollusca</taxon>
        <taxon>Gastropoda</taxon>
        <taxon>Heterobranchia</taxon>
        <taxon>Euthyneura</taxon>
        <taxon>Panpulmonata</taxon>
        <taxon>Hygrophila</taxon>
        <taxon>Lymnaeoidea</taxon>
        <taxon>Lymnaeidae</taxon>
        <taxon>Lymnaea</taxon>
    </lineage>
</organism>